<feature type="region of interest" description="Disordered" evidence="2">
    <location>
        <begin position="1"/>
        <end position="22"/>
    </location>
</feature>
<dbReference type="InterPro" id="IPR001680">
    <property type="entry name" value="WD40_rpt"/>
</dbReference>
<dbReference type="Proteomes" id="UP000737018">
    <property type="component" value="Unassembled WGS sequence"/>
</dbReference>
<reference evidence="3" key="1">
    <citation type="submission" date="2020-03" db="EMBL/GenBank/DDBJ databases">
        <title>Castanea mollissima Vanexum genome sequencing.</title>
        <authorList>
            <person name="Staton M."/>
        </authorList>
    </citation>
    <scope>NUCLEOTIDE SEQUENCE</scope>
    <source>
        <tissue evidence="3">Leaf</tissue>
    </source>
</reference>
<sequence>MERREKQRIERAETAERRERQRNYTDEDDIGISNLSDCLLCLILSFLPIWDAIVKSILSSRQRPLWTLVPYNSSDDVGERSMTLQVSLANNYTASVDSVIWNPNGALFGFAYSKHIVQIYSYQGIDAHVSMVSDIAFSHSSRELCIITSGEDKTIKGWDAVTGNKLYTFVGY</sequence>
<name>A0A8J4R3K8_9ROSI</name>
<dbReference type="OrthoDB" id="1692469at2759"/>
<protein>
    <submittedName>
        <fullName evidence="3">Uncharacterized protein</fullName>
    </submittedName>
</protein>
<evidence type="ECO:0000313" key="3">
    <source>
        <dbReference type="EMBL" id="KAF3964380.1"/>
    </source>
</evidence>
<accession>A0A8J4R3K8</accession>
<evidence type="ECO:0000313" key="4">
    <source>
        <dbReference type="Proteomes" id="UP000737018"/>
    </source>
</evidence>
<dbReference type="PROSITE" id="PS50082">
    <property type="entry name" value="WD_REPEATS_2"/>
    <property type="match status" value="1"/>
</dbReference>
<dbReference type="InterPro" id="IPR027728">
    <property type="entry name" value="Topless_fam"/>
</dbReference>
<dbReference type="AlphaFoldDB" id="A0A8J4R3K8"/>
<dbReference type="PANTHER" id="PTHR44083">
    <property type="entry name" value="TOPLESS-RELATED PROTEIN 1-RELATED"/>
    <property type="match status" value="1"/>
</dbReference>
<keyword evidence="1" id="KW-0853">WD repeat</keyword>
<gene>
    <name evidence="3" type="ORF">CMV_011331</name>
</gene>
<comment type="caution">
    <text evidence="3">The sequence shown here is derived from an EMBL/GenBank/DDBJ whole genome shotgun (WGS) entry which is preliminary data.</text>
</comment>
<dbReference type="InterPro" id="IPR015943">
    <property type="entry name" value="WD40/YVTN_repeat-like_dom_sf"/>
</dbReference>
<dbReference type="GO" id="GO:0006355">
    <property type="term" value="P:regulation of DNA-templated transcription"/>
    <property type="evidence" value="ECO:0007669"/>
    <property type="project" value="InterPro"/>
</dbReference>
<proteinExistence type="predicted"/>
<dbReference type="InterPro" id="IPR036322">
    <property type="entry name" value="WD40_repeat_dom_sf"/>
</dbReference>
<evidence type="ECO:0000256" key="1">
    <source>
        <dbReference type="PROSITE-ProRule" id="PRU00221"/>
    </source>
</evidence>
<dbReference type="SUPFAM" id="SSF50978">
    <property type="entry name" value="WD40 repeat-like"/>
    <property type="match status" value="1"/>
</dbReference>
<dbReference type="CDD" id="cd22160">
    <property type="entry name" value="F-box_AtFBL13-like"/>
    <property type="match status" value="1"/>
</dbReference>
<dbReference type="PANTHER" id="PTHR44083:SF48">
    <property type="entry name" value="TOPLESS-RELATED PROTEIN 4"/>
    <property type="match status" value="1"/>
</dbReference>
<evidence type="ECO:0000256" key="2">
    <source>
        <dbReference type="SAM" id="MobiDB-lite"/>
    </source>
</evidence>
<dbReference type="SMART" id="SM00320">
    <property type="entry name" value="WD40"/>
    <property type="match status" value="1"/>
</dbReference>
<dbReference type="InterPro" id="IPR053781">
    <property type="entry name" value="F-box_AtFBL13-like"/>
</dbReference>
<feature type="repeat" description="WD" evidence="1">
    <location>
        <begin position="125"/>
        <end position="168"/>
    </location>
</feature>
<organism evidence="3 4">
    <name type="scientific">Castanea mollissima</name>
    <name type="common">Chinese chestnut</name>
    <dbReference type="NCBI Taxonomy" id="60419"/>
    <lineage>
        <taxon>Eukaryota</taxon>
        <taxon>Viridiplantae</taxon>
        <taxon>Streptophyta</taxon>
        <taxon>Embryophyta</taxon>
        <taxon>Tracheophyta</taxon>
        <taxon>Spermatophyta</taxon>
        <taxon>Magnoliopsida</taxon>
        <taxon>eudicotyledons</taxon>
        <taxon>Gunneridae</taxon>
        <taxon>Pentapetalae</taxon>
        <taxon>rosids</taxon>
        <taxon>fabids</taxon>
        <taxon>Fagales</taxon>
        <taxon>Fagaceae</taxon>
        <taxon>Castanea</taxon>
    </lineage>
</organism>
<keyword evidence="4" id="KW-1185">Reference proteome</keyword>
<dbReference type="EMBL" id="JRKL02001374">
    <property type="protein sequence ID" value="KAF3964380.1"/>
    <property type="molecule type" value="Genomic_DNA"/>
</dbReference>
<dbReference type="Gene3D" id="2.130.10.10">
    <property type="entry name" value="YVTN repeat-like/Quinoprotein amine dehydrogenase"/>
    <property type="match status" value="1"/>
</dbReference>